<gene>
    <name evidence="1" type="ORF">GCM10011529_02710</name>
</gene>
<protein>
    <recommendedName>
        <fullName evidence="3">Lactoylglutathione lyase</fullName>
    </recommendedName>
</protein>
<dbReference type="RefSeq" id="WP_188761120.1">
    <property type="nucleotide sequence ID" value="NZ_BMJM01000001.1"/>
</dbReference>
<dbReference type="Gene3D" id="3.10.180.10">
    <property type="entry name" value="2,3-Dihydroxybiphenyl 1,2-Dioxygenase, domain 1"/>
    <property type="match status" value="1"/>
</dbReference>
<evidence type="ECO:0000313" key="2">
    <source>
        <dbReference type="Proteomes" id="UP000635071"/>
    </source>
</evidence>
<organism evidence="1 2">
    <name type="scientific">Sandarakinorhabdus glacialis</name>
    <dbReference type="NCBI Taxonomy" id="1614636"/>
    <lineage>
        <taxon>Bacteria</taxon>
        <taxon>Pseudomonadati</taxon>
        <taxon>Pseudomonadota</taxon>
        <taxon>Alphaproteobacteria</taxon>
        <taxon>Sphingomonadales</taxon>
        <taxon>Sphingosinicellaceae</taxon>
        <taxon>Sandarakinorhabdus</taxon>
    </lineage>
</organism>
<evidence type="ECO:0000313" key="1">
    <source>
        <dbReference type="EMBL" id="GGD99992.1"/>
    </source>
</evidence>
<evidence type="ECO:0008006" key="3">
    <source>
        <dbReference type="Google" id="ProtNLM"/>
    </source>
</evidence>
<accession>A0A916ZJY2</accession>
<reference evidence="1" key="1">
    <citation type="journal article" date="2014" name="Int. J. Syst. Evol. Microbiol.">
        <title>Complete genome sequence of Corynebacterium casei LMG S-19264T (=DSM 44701T), isolated from a smear-ripened cheese.</title>
        <authorList>
            <consortium name="US DOE Joint Genome Institute (JGI-PGF)"/>
            <person name="Walter F."/>
            <person name="Albersmeier A."/>
            <person name="Kalinowski J."/>
            <person name="Ruckert C."/>
        </authorList>
    </citation>
    <scope>NUCLEOTIDE SEQUENCE</scope>
    <source>
        <strain evidence="1">CGMCC 1.15519</strain>
    </source>
</reference>
<comment type="caution">
    <text evidence="1">The sequence shown here is derived from an EMBL/GenBank/DDBJ whole genome shotgun (WGS) entry which is preliminary data.</text>
</comment>
<dbReference type="SUPFAM" id="SSF54593">
    <property type="entry name" value="Glyoxalase/Bleomycin resistance protein/Dihydroxybiphenyl dioxygenase"/>
    <property type="match status" value="1"/>
</dbReference>
<proteinExistence type="predicted"/>
<dbReference type="PANTHER" id="PTHR36503:SF2">
    <property type="entry name" value="BLR2408 PROTEIN"/>
    <property type="match status" value="1"/>
</dbReference>
<dbReference type="AlphaFoldDB" id="A0A916ZJY2"/>
<dbReference type="InterPro" id="IPR029068">
    <property type="entry name" value="Glyas_Bleomycin-R_OHBP_Dase"/>
</dbReference>
<sequence>MATANAPAPRQIFINLPVTDVARSTAFYAAVGTVRNPQFSNDSSSCMVISETIFVMLLDHARFRDFSPLEIPDAHRTTQVLLALSAENRAAVDAAIAAATAAGGRADPCPLQDHGFMYGRSYADPDGHIWETFWMDPAAAPQATQA</sequence>
<dbReference type="PANTHER" id="PTHR36503">
    <property type="entry name" value="BLR2520 PROTEIN"/>
    <property type="match status" value="1"/>
</dbReference>
<reference evidence="1" key="2">
    <citation type="submission" date="2020-09" db="EMBL/GenBank/DDBJ databases">
        <authorList>
            <person name="Sun Q."/>
            <person name="Zhou Y."/>
        </authorList>
    </citation>
    <scope>NUCLEOTIDE SEQUENCE</scope>
    <source>
        <strain evidence="1">CGMCC 1.15519</strain>
    </source>
</reference>
<keyword evidence="2" id="KW-1185">Reference proteome</keyword>
<name>A0A916ZJY2_9SPHN</name>
<dbReference type="EMBL" id="BMJM01000001">
    <property type="protein sequence ID" value="GGD99992.1"/>
    <property type="molecule type" value="Genomic_DNA"/>
</dbReference>
<dbReference type="Proteomes" id="UP000635071">
    <property type="component" value="Unassembled WGS sequence"/>
</dbReference>